<feature type="binding site" evidence="6">
    <location>
        <position position="9"/>
    </location>
    <ligand>
        <name>FMN</name>
        <dbReference type="ChEBI" id="CHEBI:58210"/>
    </ligand>
</feature>
<evidence type="ECO:0000256" key="2">
    <source>
        <dbReference type="ARBA" id="ARBA00022643"/>
    </source>
</evidence>
<comment type="cofactor">
    <cofactor evidence="6">
        <name>FMN</name>
        <dbReference type="ChEBI" id="CHEBI:58210"/>
    </cofactor>
    <text evidence="6">Binds 1 FMN per subunit.</text>
</comment>
<evidence type="ECO:0000313" key="9">
    <source>
        <dbReference type="Proteomes" id="UP000091897"/>
    </source>
</evidence>
<dbReference type="InterPro" id="IPR003680">
    <property type="entry name" value="Flavodoxin_fold"/>
</dbReference>
<protein>
    <recommendedName>
        <fullName evidence="6">FMN dependent NADH:quinone oxidoreductase</fullName>
        <ecNumber evidence="6">1.6.5.-</ecNumber>
    </recommendedName>
    <alternativeName>
        <fullName evidence="6">Azo-dye reductase</fullName>
    </alternativeName>
    <alternativeName>
        <fullName evidence="6">FMN-dependent NADH-azo compound oxidoreductase</fullName>
    </alternativeName>
    <alternativeName>
        <fullName evidence="6">FMN-dependent NADH-azoreductase</fullName>
        <ecNumber evidence="6">1.7.1.17</ecNumber>
    </alternativeName>
</protein>
<feature type="binding site" evidence="6">
    <location>
        <begin position="99"/>
        <end position="102"/>
    </location>
    <ligand>
        <name>FMN</name>
        <dbReference type="ChEBI" id="CHEBI:58210"/>
    </ligand>
</feature>
<dbReference type="RefSeq" id="WP_066350756.1">
    <property type="nucleotide sequence ID" value="NZ_CBCSFJ010000018.1"/>
</dbReference>
<evidence type="ECO:0000313" key="8">
    <source>
        <dbReference type="EMBL" id="ANN67436.1"/>
    </source>
</evidence>
<dbReference type="InterPro" id="IPR029039">
    <property type="entry name" value="Flavoprotein-like_sf"/>
</dbReference>
<feature type="binding site" evidence="6">
    <location>
        <begin position="143"/>
        <end position="146"/>
    </location>
    <ligand>
        <name>FMN</name>
        <dbReference type="ChEBI" id="CHEBI:58210"/>
    </ligand>
</feature>
<dbReference type="EMBL" id="CP016170">
    <property type="protein sequence ID" value="ANN67436.1"/>
    <property type="molecule type" value="Genomic_DNA"/>
</dbReference>
<dbReference type="EC" id="1.6.5.-" evidence="6"/>
<gene>
    <name evidence="6" type="primary">azoR</name>
    <name evidence="8" type="ORF">BAU06_15030</name>
</gene>
<dbReference type="HAMAP" id="MF_01216">
    <property type="entry name" value="Azoreductase_type1"/>
    <property type="match status" value="1"/>
</dbReference>
<reference evidence="8 9" key="1">
    <citation type="submission" date="2016-06" db="EMBL/GenBank/DDBJ databases">
        <title>Complete genome sequences of Bordetella bronchialis and Bordetella flabilis.</title>
        <authorList>
            <person name="LiPuma J.J."/>
            <person name="Spilker T."/>
        </authorList>
    </citation>
    <scope>NUCLEOTIDE SEQUENCE [LARGE SCALE GENOMIC DNA]</scope>
    <source>
        <strain evidence="8 9">AU3182</strain>
    </source>
</reference>
<comment type="catalytic activity">
    <reaction evidence="5">
        <text>N,N-dimethyl-1,4-phenylenediamine + anthranilate + 2 NAD(+) = 2-(4-dimethylaminophenyl)diazenylbenzoate + 2 NADH + 2 H(+)</text>
        <dbReference type="Rhea" id="RHEA:55872"/>
        <dbReference type="ChEBI" id="CHEBI:15378"/>
        <dbReference type="ChEBI" id="CHEBI:15783"/>
        <dbReference type="ChEBI" id="CHEBI:16567"/>
        <dbReference type="ChEBI" id="CHEBI:57540"/>
        <dbReference type="ChEBI" id="CHEBI:57945"/>
        <dbReference type="ChEBI" id="CHEBI:71579"/>
        <dbReference type="EC" id="1.7.1.17"/>
    </reaction>
    <physiologicalReaction direction="right-to-left" evidence="5">
        <dbReference type="Rhea" id="RHEA:55874"/>
    </physiologicalReaction>
</comment>
<dbReference type="InterPro" id="IPR023048">
    <property type="entry name" value="NADH:quinone_OxRdtase_FMN_depd"/>
</dbReference>
<dbReference type="SUPFAM" id="SSF52218">
    <property type="entry name" value="Flavoproteins"/>
    <property type="match status" value="1"/>
</dbReference>
<comment type="function">
    <text evidence="6">Quinone reductase that provides resistance to thiol-specific stress caused by electrophilic quinones.</text>
</comment>
<keyword evidence="4 6" id="KW-0520">NAD</keyword>
<organism evidence="8 9">
    <name type="scientific">Bordetella bronchialis</name>
    <dbReference type="NCBI Taxonomy" id="463025"/>
    <lineage>
        <taxon>Bacteria</taxon>
        <taxon>Pseudomonadati</taxon>
        <taxon>Pseudomonadota</taxon>
        <taxon>Betaproteobacteria</taxon>
        <taxon>Burkholderiales</taxon>
        <taxon>Alcaligenaceae</taxon>
        <taxon>Bordetella</taxon>
    </lineage>
</organism>
<comment type="subunit">
    <text evidence="6">Homodimer.</text>
</comment>
<dbReference type="Gene3D" id="3.40.50.360">
    <property type="match status" value="1"/>
</dbReference>
<dbReference type="PANTHER" id="PTHR43741:SF4">
    <property type="entry name" value="FMN-DEPENDENT NADH:QUINONE OXIDOREDUCTASE"/>
    <property type="match status" value="1"/>
</dbReference>
<evidence type="ECO:0000256" key="6">
    <source>
        <dbReference type="HAMAP-Rule" id="MF_01216"/>
    </source>
</evidence>
<feature type="binding site" evidence="6">
    <location>
        <begin position="15"/>
        <end position="17"/>
    </location>
    <ligand>
        <name>FMN</name>
        <dbReference type="ChEBI" id="CHEBI:58210"/>
    </ligand>
</feature>
<dbReference type="EC" id="1.7.1.17" evidence="6"/>
<comment type="function">
    <text evidence="6">Also exhibits azoreductase activity. Catalyzes the reductive cleavage of the azo bond in aromatic azo compounds to the corresponding amines.</text>
</comment>
<dbReference type="Proteomes" id="UP000091897">
    <property type="component" value="Chromosome"/>
</dbReference>
<name>A0ABN4R7D5_9BORD</name>
<dbReference type="InterPro" id="IPR050104">
    <property type="entry name" value="FMN-dep_NADH:Q_OxRdtase_AzoR1"/>
</dbReference>
<feature type="domain" description="Flavodoxin-like fold" evidence="7">
    <location>
        <begin position="1"/>
        <end position="204"/>
    </location>
</feature>
<evidence type="ECO:0000259" key="7">
    <source>
        <dbReference type="Pfam" id="PF02525"/>
    </source>
</evidence>
<evidence type="ECO:0000256" key="3">
    <source>
        <dbReference type="ARBA" id="ARBA00023002"/>
    </source>
</evidence>
<evidence type="ECO:0000256" key="1">
    <source>
        <dbReference type="ARBA" id="ARBA00022630"/>
    </source>
</evidence>
<sequence length="206" mass="21406">MKLLHIDASITGEQSASRGLSAAIVQRLRDTIPELDIVYRDLDAAPLPHLSLANLPASHPIAASLAGALGAQARLAMDDSQAVLDEFLAADIVVIGAPMYNFTIPSQLKAWVDRILVPGQTFSYGANGVQGLAGGKRAILAVSRGGMYGPGSPAAAAEHGESYLRAALGFIGIAEPQVVVAEGLQMGADRRAQAMEEALRQAQALA</sequence>
<comment type="catalytic activity">
    <reaction evidence="6">
        <text>2 a quinone + NADH + H(+) = 2 a 1,4-benzosemiquinone + NAD(+)</text>
        <dbReference type="Rhea" id="RHEA:65952"/>
        <dbReference type="ChEBI" id="CHEBI:15378"/>
        <dbReference type="ChEBI" id="CHEBI:57540"/>
        <dbReference type="ChEBI" id="CHEBI:57945"/>
        <dbReference type="ChEBI" id="CHEBI:132124"/>
        <dbReference type="ChEBI" id="CHEBI:134225"/>
    </reaction>
</comment>
<keyword evidence="2 6" id="KW-0288">FMN</keyword>
<comment type="similarity">
    <text evidence="6">Belongs to the azoreductase type 1 family.</text>
</comment>
<keyword evidence="3 6" id="KW-0560">Oxidoreductase</keyword>
<dbReference type="Pfam" id="PF02525">
    <property type="entry name" value="Flavodoxin_2"/>
    <property type="match status" value="1"/>
</dbReference>
<evidence type="ECO:0000256" key="5">
    <source>
        <dbReference type="ARBA" id="ARBA00048542"/>
    </source>
</evidence>
<keyword evidence="1 6" id="KW-0285">Flavoprotein</keyword>
<evidence type="ECO:0000256" key="4">
    <source>
        <dbReference type="ARBA" id="ARBA00023027"/>
    </source>
</evidence>
<keyword evidence="9" id="KW-1185">Reference proteome</keyword>
<accession>A0ABN4R7D5</accession>
<dbReference type="PANTHER" id="PTHR43741">
    <property type="entry name" value="FMN-DEPENDENT NADH-AZOREDUCTASE 1"/>
    <property type="match status" value="1"/>
</dbReference>
<proteinExistence type="inferred from homology"/>